<feature type="compositionally biased region" description="Pro residues" evidence="1">
    <location>
        <begin position="228"/>
        <end position="239"/>
    </location>
</feature>
<reference evidence="3" key="2">
    <citation type="submission" date="2025-08" db="UniProtKB">
        <authorList>
            <consortium name="Ensembl"/>
        </authorList>
    </citation>
    <scope>IDENTIFICATION</scope>
</reference>
<feature type="compositionally biased region" description="Low complexity" evidence="1">
    <location>
        <begin position="1247"/>
        <end position="1256"/>
    </location>
</feature>
<dbReference type="GeneID" id="108423162"/>
<dbReference type="STRING" id="42514.ENSPNAP00000006361"/>
<feature type="compositionally biased region" description="Low complexity" evidence="1">
    <location>
        <begin position="931"/>
        <end position="942"/>
    </location>
</feature>
<feature type="region of interest" description="Disordered" evidence="1">
    <location>
        <begin position="1231"/>
        <end position="1306"/>
    </location>
</feature>
<feature type="compositionally biased region" description="Polar residues" evidence="1">
    <location>
        <begin position="1340"/>
        <end position="1350"/>
    </location>
</feature>
<feature type="compositionally biased region" description="Polar residues" evidence="1">
    <location>
        <begin position="262"/>
        <end position="273"/>
    </location>
</feature>
<dbReference type="RefSeq" id="XP_017546164.1">
    <property type="nucleotide sequence ID" value="XM_017690675.2"/>
</dbReference>
<proteinExistence type="predicted"/>
<dbReference type="Pfam" id="PF23456">
    <property type="entry name" value="CSDE1"/>
    <property type="match status" value="1"/>
</dbReference>
<reference evidence="3" key="3">
    <citation type="submission" date="2025-09" db="UniProtKB">
        <authorList>
            <consortium name="Ensembl"/>
        </authorList>
    </citation>
    <scope>IDENTIFICATION</scope>
</reference>
<dbReference type="PANTHER" id="PTHR12913">
    <property type="entry name" value="UNR PROTEIN N-RAS UPSTREAM GENE PROTEIN"/>
    <property type="match status" value="1"/>
</dbReference>
<dbReference type="GeneTree" id="ENSGT00940000168290"/>
<dbReference type="InterPro" id="IPR056400">
    <property type="entry name" value="CSDE1"/>
</dbReference>
<feature type="compositionally biased region" description="Polar residues" evidence="1">
    <location>
        <begin position="1292"/>
        <end position="1306"/>
    </location>
</feature>
<feature type="region of interest" description="Disordered" evidence="1">
    <location>
        <begin position="766"/>
        <end position="950"/>
    </location>
</feature>
<feature type="compositionally biased region" description="Basic residues" evidence="1">
    <location>
        <begin position="855"/>
        <end position="882"/>
    </location>
</feature>
<organism evidence="3 4">
    <name type="scientific">Pygocentrus nattereri</name>
    <name type="common">Red-bellied piranha</name>
    <dbReference type="NCBI Taxonomy" id="42514"/>
    <lineage>
        <taxon>Eukaryota</taxon>
        <taxon>Metazoa</taxon>
        <taxon>Chordata</taxon>
        <taxon>Craniata</taxon>
        <taxon>Vertebrata</taxon>
        <taxon>Euteleostomi</taxon>
        <taxon>Actinopterygii</taxon>
        <taxon>Neopterygii</taxon>
        <taxon>Teleostei</taxon>
        <taxon>Ostariophysi</taxon>
        <taxon>Characiformes</taxon>
        <taxon>Characoidei</taxon>
        <taxon>Pygocentrus</taxon>
    </lineage>
</organism>
<dbReference type="SUPFAM" id="SSF52266">
    <property type="entry name" value="SGNH hydrolase"/>
    <property type="match status" value="1"/>
</dbReference>
<feature type="compositionally biased region" description="Basic and acidic residues" evidence="1">
    <location>
        <begin position="1861"/>
        <end position="1873"/>
    </location>
</feature>
<dbReference type="Gene3D" id="2.40.50.140">
    <property type="entry name" value="Nucleic acid-binding proteins"/>
    <property type="match status" value="3"/>
</dbReference>
<protein>
    <recommendedName>
        <fullName evidence="2">Cold shock domain-containing protein</fullName>
    </recommendedName>
</protein>
<feature type="region of interest" description="Disordered" evidence="1">
    <location>
        <begin position="1"/>
        <end position="79"/>
    </location>
</feature>
<dbReference type="Proteomes" id="UP001501920">
    <property type="component" value="Chromosome 5"/>
</dbReference>
<evidence type="ECO:0000313" key="4">
    <source>
        <dbReference type="Proteomes" id="UP001501920"/>
    </source>
</evidence>
<evidence type="ECO:0000256" key="1">
    <source>
        <dbReference type="SAM" id="MobiDB-lite"/>
    </source>
</evidence>
<feature type="compositionally biased region" description="Pro residues" evidence="1">
    <location>
        <begin position="20"/>
        <end position="30"/>
    </location>
</feature>
<dbReference type="PANTHER" id="PTHR12913:SF3">
    <property type="entry name" value="SI:DKEYP-121D4.3"/>
    <property type="match status" value="1"/>
</dbReference>
<feature type="region of interest" description="Disordered" evidence="1">
    <location>
        <begin position="1857"/>
        <end position="1882"/>
    </location>
</feature>
<feature type="compositionally biased region" description="Basic and acidic residues" evidence="1">
    <location>
        <begin position="769"/>
        <end position="793"/>
    </location>
</feature>
<feature type="compositionally biased region" description="Polar residues" evidence="1">
    <location>
        <begin position="1728"/>
        <end position="1737"/>
    </location>
</feature>
<feature type="compositionally biased region" description="Polar residues" evidence="1">
    <location>
        <begin position="1053"/>
        <end position="1076"/>
    </location>
</feature>
<feature type="region of interest" description="Disordered" evidence="1">
    <location>
        <begin position="1337"/>
        <end position="1358"/>
    </location>
</feature>
<feature type="region of interest" description="Disordered" evidence="1">
    <location>
        <begin position="1565"/>
        <end position="1618"/>
    </location>
</feature>
<dbReference type="InterPro" id="IPR036514">
    <property type="entry name" value="SGNH_hydro_sf"/>
</dbReference>
<reference evidence="3 4" key="1">
    <citation type="submission" date="2020-10" db="EMBL/GenBank/DDBJ databases">
        <title>Pygocentrus nattereri (red-bellied piranha) genome, fPygNat1, primary haplotype.</title>
        <authorList>
            <person name="Myers G."/>
            <person name="Meyer A."/>
            <person name="Karagic N."/>
            <person name="Pippel M."/>
            <person name="Winkler S."/>
            <person name="Tracey A."/>
            <person name="Wood J."/>
            <person name="Formenti G."/>
            <person name="Howe K."/>
            <person name="Fedrigo O."/>
            <person name="Jarvis E.D."/>
        </authorList>
    </citation>
    <scope>NUCLEOTIDE SEQUENCE [LARGE SCALE GENOMIC DNA]</scope>
</reference>
<accession>A0A3B4C647</accession>
<feature type="region of interest" description="Disordered" evidence="1">
    <location>
        <begin position="1028"/>
        <end position="1080"/>
    </location>
</feature>
<feature type="region of interest" description="Disordered" evidence="1">
    <location>
        <begin position="1437"/>
        <end position="1530"/>
    </location>
</feature>
<feature type="region of interest" description="Disordered" evidence="1">
    <location>
        <begin position="1713"/>
        <end position="1737"/>
    </location>
</feature>
<feature type="compositionally biased region" description="Pro residues" evidence="1">
    <location>
        <begin position="56"/>
        <end position="77"/>
    </location>
</feature>
<name>A0A3B4C647_PYGNA</name>
<feature type="compositionally biased region" description="Basic and acidic residues" evidence="1">
    <location>
        <begin position="1491"/>
        <end position="1509"/>
    </location>
</feature>
<feature type="compositionally biased region" description="Pro residues" evidence="1">
    <location>
        <begin position="251"/>
        <end position="261"/>
    </location>
</feature>
<feature type="compositionally biased region" description="Basic and acidic residues" evidence="1">
    <location>
        <begin position="897"/>
        <end position="915"/>
    </location>
</feature>
<evidence type="ECO:0000313" key="3">
    <source>
        <dbReference type="Ensembl" id="ENSPNAP00000006361.2"/>
    </source>
</evidence>
<feature type="compositionally biased region" description="Polar residues" evidence="1">
    <location>
        <begin position="1031"/>
        <end position="1042"/>
    </location>
</feature>
<dbReference type="OMA" id="RIWWKGV"/>
<feature type="region of interest" description="Disordered" evidence="1">
    <location>
        <begin position="1156"/>
        <end position="1215"/>
    </location>
</feature>
<keyword evidence="4" id="KW-1185">Reference proteome</keyword>
<feature type="compositionally biased region" description="Low complexity" evidence="1">
    <location>
        <begin position="279"/>
        <end position="293"/>
    </location>
</feature>
<feature type="compositionally biased region" description="Basic and acidic residues" evidence="1">
    <location>
        <begin position="1718"/>
        <end position="1727"/>
    </location>
</feature>
<feature type="region of interest" description="Disordered" evidence="1">
    <location>
        <begin position="1652"/>
        <end position="1678"/>
    </location>
</feature>
<dbReference type="Gene3D" id="3.40.50.1110">
    <property type="entry name" value="SGNH hydrolase"/>
    <property type="match status" value="1"/>
</dbReference>
<dbReference type="Ensembl" id="ENSPNAT00000003704.2">
    <property type="protein sequence ID" value="ENSPNAP00000006361.2"/>
    <property type="gene ID" value="ENSPNAG00000012423.2"/>
</dbReference>
<sequence>MAKGRKRGNARPQANGPRFRMPPPGGPPLPDELWGRPAHPGEFRGHPPHSMGLPGPRMPPERFPMGPPDFRPPCPPPREGEPYIHDEFMMRDAFMHRDFHRPAFEGDTRYLHPDFEGRPSGYHPSEFEGGPPYPHPDFEGRPPAYDRGPEHDFYPPPYKAGPTGFDPPEFRGGPPDFHPPRFEREAGYPVIDSAYGPADAYSAPDPHYPPPVEVRGDPAFGATGEYFGPPPDFMGPGPRPGLLGQDVATTAPPPPPCPPPSVQNDASQQASKQTKNENTKTTASKTTTSTVKNLSRSVKPPPGRSMGVISFIGSNYGFIEREDLKKFSFPFDAYFGKREHLVPGVKVHFTAVKELGKECATDVKVAPGGTEEIEETIYEGVVTTVLPDSYVLEPHPGRIRTIISTDPIKLPFGKTDTKATLLLFDRVKFQLLTDIISKENRATNIMPQIPETFQLTKEVRERGVVMNIKGEVCTIMAKRNENLTASVKENLSDDELNVMDEVEFTAMTVKDTVKAIRLKKLPEGSVFFDSQAKNRIAEAKEKITDPSAVKDKWKPVTSEVISEDGVSEDTNSEKYEGTIFKVITKNSKEEGMETEEQEPAQGLLDSTVAGTHKRLPFRSGDVITQATMMVGDKVRFNISINTDTKEERAVNIEIQPDSLHTDSAEQRRIGVVVKLDDNSGLIKTPQDPQLVFDLSEVLESTKLTLSEKVEFTLAVNEGAEGGKRAIRIRRLTESVFTSVPKLDSLGEKEKKKMTIKLLRGPKEQINNGVKKEVKNGDLAAARRPEKGKSEASKAVKPTKSQKQDIKGKQEKGKTEREHSRENSRRRYSRSRSRSHDRSGSYYRRQRSSSREKCYSRHRRSRSHSRDRTHRYKPSHSHSHSRSRSRERSGRSGKKRSRSPEHRNDSRRGRSNSKERSSKRRSKSPDKKTESQKSSSKSLPSSSGYMDPSSEVVDDEIAQKRKELLELNELIARKRAIIAMEQNTKSFKDVLEMDRKHGFATFDYQHKTCLESAWMPDMKPAKSILKKHSDPLTLSQHQASKRSLSPEEPEGYPRNSTTSPFACSTPTWVNQSSSPETTDQELARKKRQLEELSESIARKRAIVAMEQKAKTISDEPDIKKEYDFASRSDNLDISAPSKDTWRLDIKPDPQPKKSILKKRSEILPDQLQSDMTSTDTPPYSHTIFPSSNPPQNDYSAFSKPSGSSHTVPEKSINPPNTVDIFKRLISEVSTSACRSESSPFNNPPGLRSSSSMSNSGSFYGQKNTGEAKAGCSYEDTSSASHSQSHQARDKSSISDGPTVQPSGSEQKRNLATQMQRFLSALNKADSNLLSSLLREARKDSNSLGQTNSQVRSGRKVPHKDEMYDPFKETEDNEDNPFLLGSRQSRISTIGQVENCLEDHGDDDLLPHERAVQDGSGFSRIVGMKYGTEAKAENRFLYEEKKAPESQSRFSEEQKQFSEHDRYDQHKNRYSDFEQQGHSAEGYQNPYLNTQELRTDNRERYERQKVSERYRVGGSHSPVHQTSENTSEDTAKKTEHYEKLQNLLQTIGLKLDTAEVSKLADRTRERLYGKKVKPQSASSHSFDQKDEQSVSRYNRRGSRADSSDSEGVRSVSPKKSSSREVYMTYMDSLRSRDQHDEVSGIKERDLVSLKRTIKNSPEATPDSNHLAPSTAKVHDSYKPTTELTSTSAQSVSFFYTQKATESSLDTPYIKSRQNSWESSYHLDEDKKGNSQDLVSPYSSVPQSPLHYTAGINIPLPSIPPPSVPPGFGTYTAPLFPVPPPFSTPNPFGPPPAPVYPPPPGQFNMPLQTGGSGYGISQVKIKPTAPTRCLKTIETVKTQEPVSTKPALANVRPALISIQPVEETQPKDSQGEDESKQAAPVMEDDIKAKQKKRLEQFNQRMRLKKEQQMEAQRTHGQSQKSAPGKVTRNEVKNVWICGHSLVFWAEKRATSPEFGMQLGMDPNCVRIWWKGVQGMTWQQLLPQLLQLKDNWPKPDVILLHLGGNDIGKSTTEAFLAAVKKDLISMKSIFPECLLVWSNILPRRSWRHSEDSAAVDNTRRAINKSICGIITELSGSSLTHENIKPGLDTGLYRPDGVHLSGKGIDTFNLNMQDFLEKWESEINKDEPSEI</sequence>
<feature type="compositionally biased region" description="Polar residues" evidence="1">
    <location>
        <begin position="1652"/>
        <end position="1665"/>
    </location>
</feature>
<feature type="compositionally biased region" description="Polar residues" evidence="1">
    <location>
        <begin position="1906"/>
        <end position="1918"/>
    </location>
</feature>
<feature type="compositionally biased region" description="Polar residues" evidence="1">
    <location>
        <begin position="1165"/>
        <end position="1205"/>
    </location>
</feature>
<feature type="compositionally biased region" description="Basic and acidic residues" evidence="1">
    <location>
        <begin position="801"/>
        <end position="824"/>
    </location>
</feature>
<evidence type="ECO:0000259" key="2">
    <source>
        <dbReference type="Pfam" id="PF23456"/>
    </source>
</evidence>
<feature type="region of interest" description="Disordered" evidence="1">
    <location>
        <begin position="228"/>
        <end position="300"/>
    </location>
</feature>
<feature type="compositionally biased region" description="Basic and acidic residues" evidence="1">
    <location>
        <begin position="1437"/>
        <end position="1470"/>
    </location>
</feature>
<feature type="domain" description="Cold shock" evidence="2">
    <location>
        <begin position="573"/>
        <end position="653"/>
    </location>
</feature>
<feature type="region of interest" description="Disordered" evidence="1">
    <location>
        <begin position="1900"/>
        <end position="1923"/>
    </location>
</feature>
<dbReference type="InterPro" id="IPR012340">
    <property type="entry name" value="NA-bd_OB-fold"/>
</dbReference>